<name>A0A447Z440_9STRE</name>
<dbReference type="KEGG" id="svf:NCTC3166_00871"/>
<proteinExistence type="predicted"/>
<dbReference type="Proteomes" id="UP000270025">
    <property type="component" value="Chromosome"/>
</dbReference>
<accession>A0A447Z440</accession>
<evidence type="ECO:0000313" key="2">
    <source>
        <dbReference type="Proteomes" id="UP000270025"/>
    </source>
</evidence>
<evidence type="ECO:0000313" key="1">
    <source>
        <dbReference type="EMBL" id="VED67056.1"/>
    </source>
</evidence>
<reference evidence="1 2" key="1">
    <citation type="submission" date="2018-12" db="EMBL/GenBank/DDBJ databases">
        <authorList>
            <consortium name="Pathogen Informatics"/>
        </authorList>
    </citation>
    <scope>NUCLEOTIDE SEQUENCE [LARGE SCALE GENOMIC DNA]</scope>
    <source>
        <strain evidence="1 2">NCTC3166</strain>
    </source>
</reference>
<sequence>MLSREQLIELLKGADVNFEVDQEEPFIIYSNGQIEKYEETQLPSGYLSNLNQSIYPKIKTKVSVEQINFEFFIKSKLGSNSANIRNIEMNKLGDAA</sequence>
<organism evidence="1 2">
    <name type="scientific">Streptococcus viridans</name>
    <dbReference type="NCBI Taxonomy" id="78535"/>
    <lineage>
        <taxon>Bacteria</taxon>
        <taxon>Bacillati</taxon>
        <taxon>Bacillota</taxon>
        <taxon>Bacilli</taxon>
        <taxon>Lactobacillales</taxon>
        <taxon>Streptococcaceae</taxon>
        <taxon>Streptococcus</taxon>
    </lineage>
</organism>
<dbReference type="AlphaFoldDB" id="A0A447Z440"/>
<gene>
    <name evidence="1" type="ORF">NCTC3166_00871</name>
</gene>
<keyword evidence="2" id="KW-1185">Reference proteome</keyword>
<dbReference type="EMBL" id="LR134266">
    <property type="protein sequence ID" value="VED67056.1"/>
    <property type="molecule type" value="Genomic_DNA"/>
</dbReference>
<protein>
    <submittedName>
        <fullName evidence="1">Uncharacterized protein</fullName>
    </submittedName>
</protein>
<dbReference type="RefSeq" id="WP_126404109.1">
    <property type="nucleotide sequence ID" value="NZ_LR134266.1"/>
</dbReference>